<proteinExistence type="predicted"/>
<dbReference type="SUPFAM" id="SSF56112">
    <property type="entry name" value="Protein kinase-like (PK-like)"/>
    <property type="match status" value="1"/>
</dbReference>
<dbReference type="Proteomes" id="UP000002499">
    <property type="component" value="Unassembled WGS sequence"/>
</dbReference>
<dbReference type="InterPro" id="IPR002575">
    <property type="entry name" value="Aminoglycoside_PTrfase"/>
</dbReference>
<feature type="domain" description="Aminoglycoside phosphotransferase" evidence="1">
    <location>
        <begin position="33"/>
        <end position="240"/>
    </location>
</feature>
<gene>
    <name evidence="2" type="ORF">MAC_04427</name>
</gene>
<sequence length="333" mass="37332">MVPGKRLPPPVDPALIATLLTFLSLPQPTSIAPLEANAAFHRIYLIHYASPPAELLDLRPNVLGREFTLLERMPGRSVDSVYARLPEAARLRLVNRLIDALVELHAHAFRHVGGLQLVGGDVVPGPLLEDTFWFLPDMEAEFGSDESVEAPSPAGPYASHADFVKGLVGAFVHAISMHERLAWARGLLPRLRALAVELPRLRLDTKMVLAHKDLHLGNVMASGDGELTAILDWEFAAVVPAVRRDPARGFLWNCQYSQEGHDEKYRMRALFERELERRGVDKWWEATNGDIDAVWDVVRYERAIVEVCPRADKMDLCRAWRRKAEEALARLGV</sequence>
<evidence type="ECO:0000259" key="1">
    <source>
        <dbReference type="Pfam" id="PF01636"/>
    </source>
</evidence>
<dbReference type="Gene3D" id="3.90.1200.10">
    <property type="match status" value="1"/>
</dbReference>
<dbReference type="Pfam" id="PF01636">
    <property type="entry name" value="APH"/>
    <property type="match status" value="1"/>
</dbReference>
<name>E9E3H9_METAQ</name>
<accession>E9E3H9</accession>
<dbReference type="HOGENOM" id="CLU_072119_0_0_1"/>
<evidence type="ECO:0000313" key="3">
    <source>
        <dbReference type="Proteomes" id="UP000002499"/>
    </source>
</evidence>
<organism evidence="3">
    <name type="scientific">Metarhizium acridum (strain CQMa 102)</name>
    <dbReference type="NCBI Taxonomy" id="655827"/>
    <lineage>
        <taxon>Eukaryota</taxon>
        <taxon>Fungi</taxon>
        <taxon>Dikarya</taxon>
        <taxon>Ascomycota</taxon>
        <taxon>Pezizomycotina</taxon>
        <taxon>Sordariomycetes</taxon>
        <taxon>Hypocreomycetidae</taxon>
        <taxon>Hypocreales</taxon>
        <taxon>Clavicipitaceae</taxon>
        <taxon>Metarhizium</taxon>
    </lineage>
</organism>
<dbReference type="PANTHER" id="PTHR21310">
    <property type="entry name" value="AMINOGLYCOSIDE PHOSPHOTRANSFERASE-RELATED-RELATED"/>
    <property type="match status" value="1"/>
</dbReference>
<evidence type="ECO:0000313" key="2">
    <source>
        <dbReference type="EMBL" id="EFY89572.1"/>
    </source>
</evidence>
<dbReference type="OrthoDB" id="2831558at2759"/>
<dbReference type="PANTHER" id="PTHR21310:SF15">
    <property type="entry name" value="AMINOGLYCOSIDE PHOSPHOTRANSFERASE DOMAIN-CONTAINING PROTEIN"/>
    <property type="match status" value="1"/>
</dbReference>
<reference evidence="2 3" key="1">
    <citation type="journal article" date="2011" name="PLoS Genet.">
        <title>Genome sequencing and comparative transcriptomics of the model entomopathogenic fungi Metarhizium anisopliae and M. acridum.</title>
        <authorList>
            <person name="Gao Q."/>
            <person name="Jin K."/>
            <person name="Ying S.H."/>
            <person name="Zhang Y."/>
            <person name="Xiao G."/>
            <person name="Shang Y."/>
            <person name="Duan Z."/>
            <person name="Hu X."/>
            <person name="Xie X.Q."/>
            <person name="Zhou G."/>
            <person name="Peng G."/>
            <person name="Luo Z."/>
            <person name="Huang W."/>
            <person name="Wang B."/>
            <person name="Fang W."/>
            <person name="Wang S."/>
            <person name="Zhong Y."/>
            <person name="Ma L.J."/>
            <person name="St Leger R.J."/>
            <person name="Zhao G.P."/>
            <person name="Pei Y."/>
            <person name="Feng M.G."/>
            <person name="Xia Y."/>
            <person name="Wang C."/>
        </authorList>
    </citation>
    <scope>NUCLEOTIDE SEQUENCE [LARGE SCALE GENOMIC DNA]</scope>
    <source>
        <strain evidence="2 3">CQMa 102</strain>
    </source>
</reference>
<dbReference type="InterPro" id="IPR011009">
    <property type="entry name" value="Kinase-like_dom_sf"/>
</dbReference>
<dbReference type="InterPro" id="IPR051678">
    <property type="entry name" value="AGP_Transferase"/>
</dbReference>
<keyword evidence="3" id="KW-1185">Reference proteome</keyword>
<protein>
    <recommendedName>
        <fullName evidence="1">Aminoglycoside phosphotransferase domain-containing protein</fullName>
    </recommendedName>
</protein>
<dbReference type="EMBL" id="GL698498">
    <property type="protein sequence ID" value="EFY89572.1"/>
    <property type="molecule type" value="Genomic_DNA"/>
</dbReference>
<dbReference type="InParanoid" id="E9E3H9"/>
<dbReference type="AlphaFoldDB" id="E9E3H9"/>
<dbReference type="eggNOG" id="ENOG502R911">
    <property type="taxonomic scope" value="Eukaryota"/>
</dbReference>
<dbReference type="OMA" id="HLPRIKT"/>